<gene>
    <name evidence="9" type="primary">ycjO_2</name>
    <name evidence="9" type="ORF">CLBCK_11790</name>
</gene>
<dbReference type="InterPro" id="IPR051393">
    <property type="entry name" value="ABC_transporter_permease"/>
</dbReference>
<evidence type="ECO:0000256" key="1">
    <source>
        <dbReference type="ARBA" id="ARBA00004651"/>
    </source>
</evidence>
<dbReference type="Gene3D" id="1.10.3720.10">
    <property type="entry name" value="MetI-like"/>
    <property type="match status" value="1"/>
</dbReference>
<dbReference type="CDD" id="cd06261">
    <property type="entry name" value="TM_PBP2"/>
    <property type="match status" value="1"/>
</dbReference>
<feature type="domain" description="ABC transmembrane type-1" evidence="8">
    <location>
        <begin position="95"/>
        <end position="312"/>
    </location>
</feature>
<dbReference type="PANTHER" id="PTHR30193:SF37">
    <property type="entry name" value="INNER MEMBRANE ABC TRANSPORTER PERMEASE PROTEIN YCJO"/>
    <property type="match status" value="1"/>
</dbReference>
<dbReference type="PANTHER" id="PTHR30193">
    <property type="entry name" value="ABC TRANSPORTER PERMEASE PROTEIN"/>
    <property type="match status" value="1"/>
</dbReference>
<dbReference type="SUPFAM" id="SSF161098">
    <property type="entry name" value="MetI-like"/>
    <property type="match status" value="1"/>
</dbReference>
<dbReference type="InterPro" id="IPR000515">
    <property type="entry name" value="MetI-like"/>
</dbReference>
<evidence type="ECO:0000256" key="5">
    <source>
        <dbReference type="ARBA" id="ARBA00022989"/>
    </source>
</evidence>
<sequence length="324" mass="36502">METEKNILTQTEHKFSLIENIRKNKFAYALILPAVIAMVIVQLIPMAEGLFFSVLKLNQFTLKEFLGAPFAGFDNFNKVLFDPTSNMRSGFLEALRNTGIYGIICSVLVIAIGLAAAMVVNREFKFRGIARTLLLTPWVVPSYVVGMLWGFMLQQDTGIINRILVDWLHILPNKPFWLTGGNVLAAIIIPTIWRNVPLVMIMLLAGLQNISDDYYEAAEIDGASEFQKFFNITLPLLKPVIGIQMLFGMINYIYSYNIVSMMFGHGSGYPGKWGDLLMTNIQRNSFQTWNFGTGAAATIVVMICMLIIVGIWYRVFRDSLVVDE</sequence>
<evidence type="ECO:0000313" key="9">
    <source>
        <dbReference type="EMBL" id="OOM63246.1"/>
    </source>
</evidence>
<name>A0A1S8SC95_CLOBE</name>
<keyword evidence="6 7" id="KW-0472">Membrane</keyword>
<dbReference type="RefSeq" id="WP_077837904.1">
    <property type="nucleotide sequence ID" value="NZ_JABTAE010000001.1"/>
</dbReference>
<dbReference type="GO" id="GO:0055085">
    <property type="term" value="P:transmembrane transport"/>
    <property type="evidence" value="ECO:0007669"/>
    <property type="project" value="InterPro"/>
</dbReference>
<evidence type="ECO:0000259" key="8">
    <source>
        <dbReference type="PROSITE" id="PS50928"/>
    </source>
</evidence>
<keyword evidence="5 7" id="KW-1133">Transmembrane helix</keyword>
<organism evidence="9 10">
    <name type="scientific">Clostridium beijerinckii</name>
    <name type="common">Clostridium MP</name>
    <dbReference type="NCBI Taxonomy" id="1520"/>
    <lineage>
        <taxon>Bacteria</taxon>
        <taxon>Bacillati</taxon>
        <taxon>Bacillota</taxon>
        <taxon>Clostridia</taxon>
        <taxon>Eubacteriales</taxon>
        <taxon>Clostridiaceae</taxon>
        <taxon>Clostridium</taxon>
    </lineage>
</organism>
<comment type="similarity">
    <text evidence="7">Belongs to the binding-protein-dependent transport system permease family.</text>
</comment>
<feature type="transmembrane region" description="Helical" evidence="7">
    <location>
        <begin position="236"/>
        <end position="254"/>
    </location>
</feature>
<dbReference type="InterPro" id="IPR035906">
    <property type="entry name" value="MetI-like_sf"/>
</dbReference>
<keyword evidence="4 7" id="KW-0812">Transmembrane</keyword>
<feature type="transmembrane region" description="Helical" evidence="7">
    <location>
        <begin position="99"/>
        <end position="120"/>
    </location>
</feature>
<dbReference type="PROSITE" id="PS50928">
    <property type="entry name" value="ABC_TM1"/>
    <property type="match status" value="1"/>
</dbReference>
<comment type="caution">
    <text evidence="9">The sequence shown here is derived from an EMBL/GenBank/DDBJ whole genome shotgun (WGS) entry which is preliminary data.</text>
</comment>
<dbReference type="GO" id="GO:0005886">
    <property type="term" value="C:plasma membrane"/>
    <property type="evidence" value="ECO:0007669"/>
    <property type="project" value="UniProtKB-SubCell"/>
</dbReference>
<dbReference type="Proteomes" id="UP000190973">
    <property type="component" value="Unassembled WGS sequence"/>
</dbReference>
<feature type="transmembrane region" description="Helical" evidence="7">
    <location>
        <begin position="26"/>
        <end position="47"/>
    </location>
</feature>
<dbReference type="AlphaFoldDB" id="A0A1S8SC95"/>
<protein>
    <submittedName>
        <fullName evidence="9">Inner membrane ABC transporter permease protein YcjO</fullName>
    </submittedName>
</protein>
<feature type="transmembrane region" description="Helical" evidence="7">
    <location>
        <begin position="176"/>
        <end position="193"/>
    </location>
</feature>
<evidence type="ECO:0000256" key="7">
    <source>
        <dbReference type="RuleBase" id="RU363032"/>
    </source>
</evidence>
<proteinExistence type="inferred from homology"/>
<feature type="transmembrane region" description="Helical" evidence="7">
    <location>
        <begin position="295"/>
        <end position="316"/>
    </location>
</feature>
<evidence type="ECO:0000313" key="10">
    <source>
        <dbReference type="Proteomes" id="UP000190973"/>
    </source>
</evidence>
<dbReference type="EMBL" id="LZZI01000015">
    <property type="protein sequence ID" value="OOM63246.1"/>
    <property type="molecule type" value="Genomic_DNA"/>
</dbReference>
<evidence type="ECO:0000256" key="4">
    <source>
        <dbReference type="ARBA" id="ARBA00022692"/>
    </source>
</evidence>
<keyword evidence="2 7" id="KW-0813">Transport</keyword>
<reference evidence="9 10" key="1">
    <citation type="submission" date="2016-05" db="EMBL/GenBank/DDBJ databases">
        <title>Microbial solvent formation.</title>
        <authorList>
            <person name="Poehlein A."/>
            <person name="Montoya Solano J.D."/>
            <person name="Flitsch S."/>
            <person name="Krabben P."/>
            <person name="Duerre P."/>
            <person name="Daniel R."/>
        </authorList>
    </citation>
    <scope>NUCLEOTIDE SEQUENCE [LARGE SCALE GENOMIC DNA]</scope>
    <source>
        <strain evidence="9 10">DSM 53</strain>
    </source>
</reference>
<comment type="subcellular location">
    <subcellularLocation>
        <location evidence="1 7">Cell membrane</location>
        <topology evidence="1 7">Multi-pass membrane protein</topology>
    </subcellularLocation>
</comment>
<dbReference type="Pfam" id="PF00528">
    <property type="entry name" value="BPD_transp_1"/>
    <property type="match status" value="1"/>
</dbReference>
<keyword evidence="3" id="KW-1003">Cell membrane</keyword>
<accession>A0A1S8SC95</accession>
<evidence type="ECO:0000256" key="2">
    <source>
        <dbReference type="ARBA" id="ARBA00022448"/>
    </source>
</evidence>
<evidence type="ECO:0000256" key="6">
    <source>
        <dbReference type="ARBA" id="ARBA00023136"/>
    </source>
</evidence>
<evidence type="ECO:0000256" key="3">
    <source>
        <dbReference type="ARBA" id="ARBA00022475"/>
    </source>
</evidence>
<feature type="transmembrane region" description="Helical" evidence="7">
    <location>
        <begin position="132"/>
        <end position="152"/>
    </location>
</feature>